<evidence type="ECO:0000256" key="13">
    <source>
        <dbReference type="RuleBase" id="RU000504"/>
    </source>
</evidence>
<organism evidence="16 17">
    <name type="scientific">Prorocentrum cordatum</name>
    <dbReference type="NCBI Taxonomy" id="2364126"/>
    <lineage>
        <taxon>Eukaryota</taxon>
        <taxon>Sar</taxon>
        <taxon>Alveolata</taxon>
        <taxon>Dinophyceae</taxon>
        <taxon>Prorocentrales</taxon>
        <taxon>Prorocentraceae</taxon>
        <taxon>Prorocentrum</taxon>
    </lineage>
</organism>
<evidence type="ECO:0000259" key="15">
    <source>
        <dbReference type="Pfam" id="PF02887"/>
    </source>
</evidence>
<evidence type="ECO:0000256" key="6">
    <source>
        <dbReference type="ARBA" id="ARBA00022723"/>
    </source>
</evidence>
<keyword evidence="10 13" id="KW-0460">Magnesium</keyword>
<evidence type="ECO:0000256" key="5">
    <source>
        <dbReference type="ARBA" id="ARBA00022679"/>
    </source>
</evidence>
<evidence type="ECO:0000256" key="2">
    <source>
        <dbReference type="ARBA" id="ARBA00004997"/>
    </source>
</evidence>
<evidence type="ECO:0000313" key="16">
    <source>
        <dbReference type="EMBL" id="CAK0909996.1"/>
    </source>
</evidence>
<dbReference type="InterPro" id="IPR036918">
    <property type="entry name" value="Pyrv_Knase_C_sf"/>
</dbReference>
<protein>
    <recommendedName>
        <fullName evidence="4 13">Pyruvate kinase</fullName>
        <ecNumber evidence="4 13">2.7.1.40</ecNumber>
    </recommendedName>
</protein>
<dbReference type="InterPro" id="IPR015795">
    <property type="entry name" value="Pyrv_Knase_C"/>
</dbReference>
<proteinExistence type="inferred from homology"/>
<keyword evidence="8 13" id="KW-0418">Kinase</keyword>
<keyword evidence="7" id="KW-0547">Nucleotide-binding</keyword>
<sequence length="531" mass="56648">PFGSAHPGLAALPQLQEAPEAIMATGWGQAHIQPMGELDMAKYCKLDEVQESLQRKCKIVCTMGPNQSSPEAIVSLLKAGMDVARMNFSHGDHETHGAMVARIREASKIAGKPVAIALDTKGPEIRTGFFKEGGKIKLTKGQDLKLVTDYDFKGDNTCFALSYPMLCKSVKPGNIILCADGSLSLKVKTVGDDHVITEVMNDCSLGERKNCNLPGIQVELPVLQEKDINDLVNFGIPQGVDMVFASFVQSAADVKFIRDTLGMRGRSIHIIPKIENEAGVANFDEIVACSDGIMVARGDLGMEIPPENVFVAQKMMITKCNLAGKPVITATQMLESMCGAPRPTRAEASDVANAVLDGSDCVMLSGETAAGGYPLESVTIMRKICQTTEGILDYAGMYLSTRMQVLQKGPMSPVEGVCSSAVKTAIDSDCKLIVALTETGSTAVMLAKYRPKAQILAITASETTQRHLYLSRGVIPMLTASFVGTDSVIAKALKQAKEWGLVSAGDSVVAVHGTKEECPGSSTLMKILTVS</sequence>
<evidence type="ECO:0000259" key="14">
    <source>
        <dbReference type="Pfam" id="PF00224"/>
    </source>
</evidence>
<dbReference type="EC" id="2.7.1.40" evidence="4 13"/>
<comment type="pathway">
    <text evidence="2 13">Carbohydrate degradation; glycolysis; pyruvate from D-glyceraldehyde 3-phosphate: step 5/5.</text>
</comment>
<dbReference type="Pfam" id="PF00224">
    <property type="entry name" value="PK"/>
    <property type="match status" value="1"/>
</dbReference>
<accession>A0ABN9YET0</accession>
<dbReference type="SUPFAM" id="SSF50800">
    <property type="entry name" value="PK beta-barrel domain-like"/>
    <property type="match status" value="1"/>
</dbReference>
<evidence type="ECO:0000256" key="11">
    <source>
        <dbReference type="ARBA" id="ARBA00023152"/>
    </source>
</evidence>
<dbReference type="InterPro" id="IPR001697">
    <property type="entry name" value="Pyr_Knase"/>
</dbReference>
<evidence type="ECO:0000256" key="3">
    <source>
        <dbReference type="ARBA" id="ARBA00008663"/>
    </source>
</evidence>
<name>A0ABN9YET0_9DINO</name>
<dbReference type="SUPFAM" id="SSF52935">
    <property type="entry name" value="PK C-terminal domain-like"/>
    <property type="match status" value="1"/>
</dbReference>
<dbReference type="Gene3D" id="3.20.20.60">
    <property type="entry name" value="Phosphoenolpyruvate-binding domains"/>
    <property type="match status" value="1"/>
</dbReference>
<dbReference type="SUPFAM" id="SSF51621">
    <property type="entry name" value="Phosphoenolpyruvate/pyruvate domain"/>
    <property type="match status" value="1"/>
</dbReference>
<keyword evidence="11 13" id="KW-0324">Glycolysis</keyword>
<dbReference type="Gene3D" id="2.40.33.10">
    <property type="entry name" value="PK beta-barrel domain-like"/>
    <property type="match status" value="1"/>
</dbReference>
<dbReference type="Gene3D" id="3.40.1380.20">
    <property type="entry name" value="Pyruvate kinase, C-terminal domain"/>
    <property type="match status" value="1"/>
</dbReference>
<evidence type="ECO:0000256" key="9">
    <source>
        <dbReference type="ARBA" id="ARBA00022840"/>
    </source>
</evidence>
<evidence type="ECO:0000256" key="1">
    <source>
        <dbReference type="ARBA" id="ARBA00001958"/>
    </source>
</evidence>
<dbReference type="PANTHER" id="PTHR11817">
    <property type="entry name" value="PYRUVATE KINASE"/>
    <property type="match status" value="1"/>
</dbReference>
<keyword evidence="17" id="KW-1185">Reference proteome</keyword>
<feature type="domain" description="Pyruvate kinase barrel" evidence="14">
    <location>
        <begin position="55"/>
        <end position="378"/>
    </location>
</feature>
<dbReference type="InterPro" id="IPR015813">
    <property type="entry name" value="Pyrv/PenolPyrv_kinase-like_dom"/>
</dbReference>
<comment type="caution">
    <text evidence="16">The sequence shown here is derived from an EMBL/GenBank/DDBJ whole genome shotgun (WGS) entry which is preliminary data.</text>
</comment>
<evidence type="ECO:0000313" key="17">
    <source>
        <dbReference type="Proteomes" id="UP001189429"/>
    </source>
</evidence>
<gene>
    <name evidence="16" type="ORF">PCOR1329_LOCUS84271</name>
</gene>
<evidence type="ECO:0000256" key="12">
    <source>
        <dbReference type="ARBA" id="ARBA00023317"/>
    </source>
</evidence>
<comment type="cofactor">
    <cofactor evidence="1">
        <name>K(+)</name>
        <dbReference type="ChEBI" id="CHEBI:29103"/>
    </cofactor>
</comment>
<evidence type="ECO:0000256" key="4">
    <source>
        <dbReference type="ARBA" id="ARBA00012142"/>
    </source>
</evidence>
<feature type="domain" description="Pyruvate kinase C-terminal" evidence="15">
    <location>
        <begin position="416"/>
        <end position="528"/>
    </location>
</feature>
<dbReference type="InterPro" id="IPR011037">
    <property type="entry name" value="Pyrv_Knase-like_insert_dom_sf"/>
</dbReference>
<keyword evidence="6" id="KW-0479">Metal-binding</keyword>
<keyword evidence="12" id="KW-0670">Pyruvate</keyword>
<dbReference type="InterPro" id="IPR015806">
    <property type="entry name" value="Pyrv_Knase_insert_dom_sf"/>
</dbReference>
<keyword evidence="5 13" id="KW-0808">Transferase</keyword>
<evidence type="ECO:0000256" key="7">
    <source>
        <dbReference type="ARBA" id="ARBA00022741"/>
    </source>
</evidence>
<dbReference type="Pfam" id="PF02887">
    <property type="entry name" value="PK_C"/>
    <property type="match status" value="1"/>
</dbReference>
<keyword evidence="9" id="KW-0067">ATP-binding</keyword>
<dbReference type="EMBL" id="CAUYUJ010022303">
    <property type="protein sequence ID" value="CAK0909996.1"/>
    <property type="molecule type" value="Genomic_DNA"/>
</dbReference>
<dbReference type="PRINTS" id="PR01050">
    <property type="entry name" value="PYRUVTKNASE"/>
</dbReference>
<evidence type="ECO:0000256" key="10">
    <source>
        <dbReference type="ARBA" id="ARBA00022842"/>
    </source>
</evidence>
<feature type="non-terminal residue" evidence="16">
    <location>
        <position position="1"/>
    </location>
</feature>
<dbReference type="InterPro" id="IPR015793">
    <property type="entry name" value="Pyrv_Knase_brl"/>
</dbReference>
<dbReference type="InterPro" id="IPR040442">
    <property type="entry name" value="Pyrv_kinase-like_dom_sf"/>
</dbReference>
<comment type="similarity">
    <text evidence="3 13">Belongs to the pyruvate kinase family.</text>
</comment>
<dbReference type="Proteomes" id="UP001189429">
    <property type="component" value="Unassembled WGS sequence"/>
</dbReference>
<dbReference type="NCBIfam" id="TIGR01064">
    <property type="entry name" value="pyruv_kin"/>
    <property type="match status" value="1"/>
</dbReference>
<reference evidence="16" key="1">
    <citation type="submission" date="2023-10" db="EMBL/GenBank/DDBJ databases">
        <authorList>
            <person name="Chen Y."/>
            <person name="Shah S."/>
            <person name="Dougan E. K."/>
            <person name="Thang M."/>
            <person name="Chan C."/>
        </authorList>
    </citation>
    <scope>NUCLEOTIDE SEQUENCE [LARGE SCALE GENOMIC DNA]</scope>
</reference>
<comment type="catalytic activity">
    <reaction evidence="13">
        <text>pyruvate + ATP = phosphoenolpyruvate + ADP + H(+)</text>
        <dbReference type="Rhea" id="RHEA:18157"/>
        <dbReference type="ChEBI" id="CHEBI:15361"/>
        <dbReference type="ChEBI" id="CHEBI:15378"/>
        <dbReference type="ChEBI" id="CHEBI:30616"/>
        <dbReference type="ChEBI" id="CHEBI:58702"/>
        <dbReference type="ChEBI" id="CHEBI:456216"/>
        <dbReference type="EC" id="2.7.1.40"/>
    </reaction>
</comment>
<dbReference type="NCBIfam" id="NF004491">
    <property type="entry name" value="PRK05826.1"/>
    <property type="match status" value="1"/>
</dbReference>
<evidence type="ECO:0000256" key="8">
    <source>
        <dbReference type="ARBA" id="ARBA00022777"/>
    </source>
</evidence>
<dbReference type="NCBIfam" id="NF004978">
    <property type="entry name" value="PRK06354.1"/>
    <property type="match status" value="1"/>
</dbReference>